<name>A0A7J7DPM4_TRIWF</name>
<dbReference type="EMBL" id="JAAARO010000004">
    <property type="protein sequence ID" value="KAF5748298.1"/>
    <property type="molecule type" value="Genomic_DNA"/>
</dbReference>
<organism evidence="1 2">
    <name type="scientific">Tripterygium wilfordii</name>
    <name type="common">Thunder God vine</name>
    <dbReference type="NCBI Taxonomy" id="458696"/>
    <lineage>
        <taxon>Eukaryota</taxon>
        <taxon>Viridiplantae</taxon>
        <taxon>Streptophyta</taxon>
        <taxon>Embryophyta</taxon>
        <taxon>Tracheophyta</taxon>
        <taxon>Spermatophyta</taxon>
        <taxon>Magnoliopsida</taxon>
        <taxon>eudicotyledons</taxon>
        <taxon>Gunneridae</taxon>
        <taxon>Pentapetalae</taxon>
        <taxon>rosids</taxon>
        <taxon>fabids</taxon>
        <taxon>Celastrales</taxon>
        <taxon>Celastraceae</taxon>
        <taxon>Tripterygium</taxon>
    </lineage>
</organism>
<dbReference type="InParanoid" id="A0A7J7DPM4"/>
<accession>A0A7J7DPM4</accession>
<evidence type="ECO:0000313" key="2">
    <source>
        <dbReference type="Proteomes" id="UP000593562"/>
    </source>
</evidence>
<dbReference type="AlphaFoldDB" id="A0A7J7DPM4"/>
<proteinExistence type="predicted"/>
<gene>
    <name evidence="1" type="ORF">HS088_TW04G00250</name>
</gene>
<evidence type="ECO:0000313" key="1">
    <source>
        <dbReference type="EMBL" id="KAF5748298.1"/>
    </source>
</evidence>
<dbReference type="Proteomes" id="UP000593562">
    <property type="component" value="Unassembled WGS sequence"/>
</dbReference>
<protein>
    <submittedName>
        <fullName evidence="1">Uncharacterized protein</fullName>
    </submittedName>
</protein>
<reference evidence="1 2" key="1">
    <citation type="journal article" date="2020" name="Nat. Commun.">
        <title>Genome of Tripterygium wilfordii and identification of cytochrome P450 involved in triptolide biosynthesis.</title>
        <authorList>
            <person name="Tu L."/>
            <person name="Su P."/>
            <person name="Zhang Z."/>
            <person name="Gao L."/>
            <person name="Wang J."/>
            <person name="Hu T."/>
            <person name="Zhou J."/>
            <person name="Zhang Y."/>
            <person name="Zhao Y."/>
            <person name="Liu Y."/>
            <person name="Song Y."/>
            <person name="Tong Y."/>
            <person name="Lu Y."/>
            <person name="Yang J."/>
            <person name="Xu C."/>
            <person name="Jia M."/>
            <person name="Peters R.J."/>
            <person name="Huang L."/>
            <person name="Gao W."/>
        </authorList>
    </citation>
    <scope>NUCLEOTIDE SEQUENCE [LARGE SCALE GENOMIC DNA]</scope>
    <source>
        <strain evidence="2">cv. XIE 37</strain>
        <tissue evidence="1">Leaf</tissue>
    </source>
</reference>
<keyword evidence="2" id="KW-1185">Reference proteome</keyword>
<comment type="caution">
    <text evidence="1">The sequence shown here is derived from an EMBL/GenBank/DDBJ whole genome shotgun (WGS) entry which is preliminary data.</text>
</comment>
<sequence length="97" mass="11772">MGPFWAIPVGLRFKENWKLCRRFYWICLTLQLIYEDWSPFIEFQRRKVIIFEFTDTFPRDLLRLGRSETVVFYAFLISRELKQEPVGVVHGVRGREI</sequence>